<dbReference type="Proteomes" id="UP000318578">
    <property type="component" value="Unassembled WGS sequence"/>
</dbReference>
<dbReference type="AlphaFoldDB" id="A0A558AHG6"/>
<dbReference type="PROSITE" id="PS51332">
    <property type="entry name" value="B12_BINDING"/>
    <property type="match status" value="1"/>
</dbReference>
<dbReference type="InterPro" id="IPR006158">
    <property type="entry name" value="Cobalamin-bd"/>
</dbReference>
<dbReference type="Pfam" id="PF02310">
    <property type="entry name" value="B12-binding"/>
    <property type="match status" value="1"/>
</dbReference>
<protein>
    <recommendedName>
        <fullName evidence="1">B12-binding domain-containing protein</fullName>
    </recommendedName>
</protein>
<reference evidence="2 3" key="1">
    <citation type="submission" date="2019-07" db="EMBL/GenBank/DDBJ databases">
        <title>New species of Amycolatopsis and Streptomyces.</title>
        <authorList>
            <person name="Duangmal K."/>
            <person name="Teo W.F.A."/>
            <person name="Lipun K."/>
        </authorList>
    </citation>
    <scope>NUCLEOTIDE SEQUENCE [LARGE SCALE GENOMIC DNA]</scope>
    <source>
        <strain evidence="2 3">JCM 30562</strain>
    </source>
</reference>
<evidence type="ECO:0000313" key="2">
    <source>
        <dbReference type="EMBL" id="TVT23641.1"/>
    </source>
</evidence>
<feature type="domain" description="B12-binding" evidence="1">
    <location>
        <begin position="2"/>
        <end position="141"/>
    </location>
</feature>
<dbReference type="InterPro" id="IPR036724">
    <property type="entry name" value="Cobalamin-bd_sf"/>
</dbReference>
<accession>A0A558AHG6</accession>
<dbReference type="GO" id="GO:0031419">
    <property type="term" value="F:cobalamin binding"/>
    <property type="evidence" value="ECO:0007669"/>
    <property type="project" value="InterPro"/>
</dbReference>
<dbReference type="SUPFAM" id="SSF52242">
    <property type="entry name" value="Cobalamin (vitamin B12)-binding domain"/>
    <property type="match status" value="1"/>
</dbReference>
<dbReference type="GO" id="GO:0046872">
    <property type="term" value="F:metal ion binding"/>
    <property type="evidence" value="ECO:0007669"/>
    <property type="project" value="InterPro"/>
</dbReference>
<comment type="caution">
    <text evidence="2">The sequence shown here is derived from an EMBL/GenBank/DDBJ whole genome shotgun (WGS) entry which is preliminary data.</text>
</comment>
<dbReference type="EMBL" id="VJZA01000010">
    <property type="protein sequence ID" value="TVT23641.1"/>
    <property type="molecule type" value="Genomic_DNA"/>
</dbReference>
<dbReference type="RefSeq" id="WP_144636516.1">
    <property type="nucleotide sequence ID" value="NZ_BNAX01000009.1"/>
</dbReference>
<keyword evidence="3" id="KW-1185">Reference proteome</keyword>
<organism evidence="2 3">
    <name type="scientific">Amycolatopsis acidiphila</name>
    <dbReference type="NCBI Taxonomy" id="715473"/>
    <lineage>
        <taxon>Bacteria</taxon>
        <taxon>Bacillati</taxon>
        <taxon>Actinomycetota</taxon>
        <taxon>Actinomycetes</taxon>
        <taxon>Pseudonocardiales</taxon>
        <taxon>Pseudonocardiaceae</taxon>
        <taxon>Amycolatopsis</taxon>
    </lineage>
</organism>
<dbReference type="Gene3D" id="3.40.50.280">
    <property type="entry name" value="Cobalamin-binding domain"/>
    <property type="match status" value="1"/>
</dbReference>
<gene>
    <name evidence="2" type="ORF">FNH06_09030</name>
</gene>
<dbReference type="OrthoDB" id="8482131at2"/>
<name>A0A558AHG6_9PSEU</name>
<evidence type="ECO:0000259" key="1">
    <source>
        <dbReference type="PROSITE" id="PS51332"/>
    </source>
</evidence>
<sequence>MPGVVIVSSTPSDAHTWNLVFLQLLIEEYGFHVVNLGPCVPEDLLVSQCCLHRPVLVVISSVNGHGYQDCLNLIGRLRRHARHEPMRVVAGGKLSVNQAGAEGRSVRLLAAGFDEIFADDERSLAVFRELLAGMAEEVAGRMSRTSTTVPCARP</sequence>
<evidence type="ECO:0000313" key="3">
    <source>
        <dbReference type="Proteomes" id="UP000318578"/>
    </source>
</evidence>
<proteinExistence type="predicted"/>